<evidence type="ECO:0000313" key="1">
    <source>
        <dbReference type="EMBL" id="RFZ81051.1"/>
    </source>
</evidence>
<dbReference type="AlphaFoldDB" id="A0A3E2NJF2"/>
<protein>
    <submittedName>
        <fullName evidence="1">DUF4286 family protein</fullName>
    </submittedName>
</protein>
<dbReference type="Proteomes" id="UP000260823">
    <property type="component" value="Unassembled WGS sequence"/>
</dbReference>
<organism evidence="1 2">
    <name type="scientific">Mucilaginibacter terrenus</name>
    <dbReference type="NCBI Taxonomy" id="2482727"/>
    <lineage>
        <taxon>Bacteria</taxon>
        <taxon>Pseudomonadati</taxon>
        <taxon>Bacteroidota</taxon>
        <taxon>Sphingobacteriia</taxon>
        <taxon>Sphingobacteriales</taxon>
        <taxon>Sphingobacteriaceae</taxon>
        <taxon>Mucilaginibacter</taxon>
    </lineage>
</organism>
<dbReference type="EMBL" id="QWDE01000008">
    <property type="protein sequence ID" value="RFZ81051.1"/>
    <property type="molecule type" value="Genomic_DNA"/>
</dbReference>
<dbReference type="Pfam" id="PF14114">
    <property type="entry name" value="DUF4286"/>
    <property type="match status" value="1"/>
</dbReference>
<reference evidence="1 2" key="1">
    <citation type="submission" date="2018-08" db="EMBL/GenBank/DDBJ databases">
        <title>Mucilaginibacter terrae sp. nov., isolated from manganese diggings.</title>
        <authorList>
            <person name="Huang Y."/>
            <person name="Zhou Z."/>
        </authorList>
    </citation>
    <scope>NUCLEOTIDE SEQUENCE [LARGE SCALE GENOMIC DNA]</scope>
    <source>
        <strain evidence="1 2">ZH6</strain>
    </source>
</reference>
<gene>
    <name evidence="1" type="ORF">DYU05_20745</name>
</gene>
<comment type="caution">
    <text evidence="1">The sequence shown here is derived from an EMBL/GenBank/DDBJ whole genome shotgun (WGS) entry which is preliminary data.</text>
</comment>
<accession>A0A3E2NJF2</accession>
<proteinExistence type="predicted"/>
<evidence type="ECO:0000313" key="2">
    <source>
        <dbReference type="Proteomes" id="UP000260823"/>
    </source>
</evidence>
<dbReference type="InterPro" id="IPR025563">
    <property type="entry name" value="DUF4286"/>
</dbReference>
<name>A0A3E2NJF2_9SPHI</name>
<dbReference type="RefSeq" id="WP_117385089.1">
    <property type="nucleotide sequence ID" value="NZ_QWDE01000008.1"/>
</dbReference>
<keyword evidence="2" id="KW-1185">Reference proteome</keyword>
<sequence>MIIYNDTYILEDTVEQEWLTWMREVHIPDIMATGCFSSHQILTVIDSPNDGITYCVQFIADTIENFQDYYRTHLFGFQELHQQQFAERFVLFNTLMKTVD</sequence>
<dbReference type="OrthoDB" id="1121837at2"/>